<dbReference type="InterPro" id="IPR012334">
    <property type="entry name" value="Pectin_lyas_fold"/>
</dbReference>
<name>A0A2K3N9D3_TRIPR</name>
<evidence type="ECO:0000256" key="6">
    <source>
        <dbReference type="ARBA" id="ARBA00023295"/>
    </source>
</evidence>
<dbReference type="GO" id="GO:0004650">
    <property type="term" value="F:polygalacturonase activity"/>
    <property type="evidence" value="ECO:0007669"/>
    <property type="project" value="InterPro"/>
</dbReference>
<gene>
    <name evidence="9" type="ORF">L195_g022921</name>
</gene>
<protein>
    <submittedName>
        <fullName evidence="9">Polygalacturonase-like protein</fullName>
    </submittedName>
</protein>
<accession>A0A2K3N9D3</accession>
<evidence type="ECO:0000256" key="8">
    <source>
        <dbReference type="RuleBase" id="RU361169"/>
    </source>
</evidence>
<dbReference type="Proteomes" id="UP000236291">
    <property type="component" value="Unassembled WGS sequence"/>
</dbReference>
<dbReference type="SUPFAM" id="SSF51126">
    <property type="entry name" value="Pectin lyase-like"/>
    <property type="match status" value="1"/>
</dbReference>
<evidence type="ECO:0000256" key="2">
    <source>
        <dbReference type="ARBA" id="ARBA00008834"/>
    </source>
</evidence>
<evidence type="ECO:0000256" key="5">
    <source>
        <dbReference type="ARBA" id="ARBA00022801"/>
    </source>
</evidence>
<keyword evidence="5 8" id="KW-0378">Hydrolase</keyword>
<dbReference type="AlphaFoldDB" id="A0A2K3N9D3"/>
<evidence type="ECO:0000256" key="7">
    <source>
        <dbReference type="ARBA" id="ARBA00023316"/>
    </source>
</evidence>
<evidence type="ECO:0000256" key="1">
    <source>
        <dbReference type="ARBA" id="ARBA00004191"/>
    </source>
</evidence>
<evidence type="ECO:0000256" key="3">
    <source>
        <dbReference type="ARBA" id="ARBA00022512"/>
    </source>
</evidence>
<dbReference type="PANTHER" id="PTHR31375">
    <property type="match status" value="1"/>
</dbReference>
<dbReference type="STRING" id="57577.A0A2K3N9D3"/>
<dbReference type="Pfam" id="PF00295">
    <property type="entry name" value="Glyco_hydro_28"/>
    <property type="match status" value="1"/>
</dbReference>
<dbReference type="Gene3D" id="2.160.20.10">
    <property type="entry name" value="Single-stranded right-handed beta-helix, Pectin lyase-like"/>
    <property type="match status" value="1"/>
</dbReference>
<dbReference type="GO" id="GO:0071555">
    <property type="term" value="P:cell wall organization"/>
    <property type="evidence" value="ECO:0007669"/>
    <property type="project" value="UniProtKB-KW"/>
</dbReference>
<comment type="similarity">
    <text evidence="2 8">Belongs to the glycosyl hydrolase 28 family.</text>
</comment>
<keyword evidence="4" id="KW-0964">Secreted</keyword>
<organism evidence="9 10">
    <name type="scientific">Trifolium pratense</name>
    <name type="common">Red clover</name>
    <dbReference type="NCBI Taxonomy" id="57577"/>
    <lineage>
        <taxon>Eukaryota</taxon>
        <taxon>Viridiplantae</taxon>
        <taxon>Streptophyta</taxon>
        <taxon>Embryophyta</taxon>
        <taxon>Tracheophyta</taxon>
        <taxon>Spermatophyta</taxon>
        <taxon>Magnoliopsida</taxon>
        <taxon>eudicotyledons</taxon>
        <taxon>Gunneridae</taxon>
        <taxon>Pentapetalae</taxon>
        <taxon>rosids</taxon>
        <taxon>fabids</taxon>
        <taxon>Fabales</taxon>
        <taxon>Fabaceae</taxon>
        <taxon>Papilionoideae</taxon>
        <taxon>50 kb inversion clade</taxon>
        <taxon>NPAAA clade</taxon>
        <taxon>Hologalegina</taxon>
        <taxon>IRL clade</taxon>
        <taxon>Trifolieae</taxon>
        <taxon>Trifolium</taxon>
    </lineage>
</organism>
<dbReference type="EMBL" id="ASHM01017998">
    <property type="protein sequence ID" value="PNX99652.1"/>
    <property type="molecule type" value="Genomic_DNA"/>
</dbReference>
<keyword evidence="6 8" id="KW-0326">Glycosidase</keyword>
<dbReference type="GO" id="GO:0005975">
    <property type="term" value="P:carbohydrate metabolic process"/>
    <property type="evidence" value="ECO:0007669"/>
    <property type="project" value="InterPro"/>
</dbReference>
<dbReference type="InterPro" id="IPR011050">
    <property type="entry name" value="Pectin_lyase_fold/virulence"/>
</dbReference>
<reference evidence="9 10" key="1">
    <citation type="journal article" date="2014" name="Am. J. Bot.">
        <title>Genome assembly and annotation for red clover (Trifolium pratense; Fabaceae).</title>
        <authorList>
            <person name="Istvanek J."/>
            <person name="Jaros M."/>
            <person name="Krenek A."/>
            <person name="Repkova J."/>
        </authorList>
    </citation>
    <scope>NUCLEOTIDE SEQUENCE [LARGE SCALE GENOMIC DNA]</scope>
    <source>
        <strain evidence="10">cv. Tatra</strain>
        <tissue evidence="9">Young leaves</tissue>
    </source>
</reference>
<evidence type="ECO:0000256" key="4">
    <source>
        <dbReference type="ARBA" id="ARBA00022525"/>
    </source>
</evidence>
<comment type="subcellular location">
    <subcellularLocation>
        <location evidence="1">Secreted</location>
        <location evidence="1">Cell wall</location>
    </subcellularLocation>
</comment>
<reference evidence="9 10" key="2">
    <citation type="journal article" date="2017" name="Front. Plant Sci.">
        <title>Gene Classification and Mining of Molecular Markers Useful in Red Clover (Trifolium pratense) Breeding.</title>
        <authorList>
            <person name="Istvanek J."/>
            <person name="Dluhosova J."/>
            <person name="Dluhos P."/>
            <person name="Patkova L."/>
            <person name="Nedelnik J."/>
            <person name="Repkova J."/>
        </authorList>
    </citation>
    <scope>NUCLEOTIDE SEQUENCE [LARGE SCALE GENOMIC DNA]</scope>
    <source>
        <strain evidence="10">cv. Tatra</strain>
        <tissue evidence="9">Young leaves</tissue>
    </source>
</reference>
<comment type="caution">
    <text evidence="9">The sequence shown here is derived from an EMBL/GenBank/DDBJ whole genome shotgun (WGS) entry which is preliminary data.</text>
</comment>
<evidence type="ECO:0000313" key="9">
    <source>
        <dbReference type="EMBL" id="PNX99652.1"/>
    </source>
</evidence>
<keyword evidence="3" id="KW-0134">Cell wall</keyword>
<proteinExistence type="inferred from homology"/>
<dbReference type="InterPro" id="IPR000743">
    <property type="entry name" value="Glyco_hydro_28"/>
</dbReference>
<evidence type="ECO:0000313" key="10">
    <source>
        <dbReference type="Proteomes" id="UP000236291"/>
    </source>
</evidence>
<keyword evidence="7" id="KW-0961">Cell wall biogenesis/degradation</keyword>
<sequence>MSKLGDTNSPSLKTFDVDDYGAQGDGKTDDTQALKKVWEVACSTKGSIVVVAKRNYLVKPITFSGPCKSNTITFQISGTLQASDNPSDYNQDPTHWLMFDSIQKLTLNGGGTIDGNGNIWWQNSCKKNQKLVRIYHN</sequence>